<gene>
    <name evidence="2" type="ORF">BEU00_01420</name>
</gene>
<name>A0A1J5TPU0_9ARCH</name>
<protein>
    <submittedName>
        <fullName evidence="2">Uncharacterized protein</fullName>
    </submittedName>
</protein>
<keyword evidence="1" id="KW-0472">Membrane</keyword>
<dbReference type="AlphaFoldDB" id="A0A1J5TPU0"/>
<sequence length="159" mass="18258">MISDSQYKLETEYKFKKGDQAKSVFFQKSYGIGMALFIFSIIIFVSGELALAVLIPLAIPSIYIYRAIVGRNESWGDRGRRESHKTAILVRTKGGSYEYRFRKDSYIVLFNSSSICKVCKQKFKTESSLECYFQICTKNDKCIESLAKISGKNFTDYRP</sequence>
<feature type="transmembrane region" description="Helical" evidence="1">
    <location>
        <begin position="32"/>
        <end position="65"/>
    </location>
</feature>
<proteinExistence type="predicted"/>
<accession>A0A1J5TPU0</accession>
<dbReference type="Proteomes" id="UP000183138">
    <property type="component" value="Unassembled WGS sequence"/>
</dbReference>
<keyword evidence="1" id="KW-1133">Transmembrane helix</keyword>
<comment type="caution">
    <text evidence="2">The sequence shown here is derived from an EMBL/GenBank/DDBJ whole genome shotgun (WGS) entry which is preliminary data.</text>
</comment>
<evidence type="ECO:0000313" key="2">
    <source>
        <dbReference type="EMBL" id="OIR22946.1"/>
    </source>
</evidence>
<keyword evidence="1" id="KW-0812">Transmembrane</keyword>
<evidence type="ECO:0000256" key="1">
    <source>
        <dbReference type="SAM" id="Phobius"/>
    </source>
</evidence>
<dbReference type="EMBL" id="MIYY01000027">
    <property type="protein sequence ID" value="OIR22946.1"/>
    <property type="molecule type" value="Genomic_DNA"/>
</dbReference>
<evidence type="ECO:0000313" key="3">
    <source>
        <dbReference type="Proteomes" id="UP000183138"/>
    </source>
</evidence>
<reference evidence="2 3" key="1">
    <citation type="submission" date="2016-08" db="EMBL/GenBank/DDBJ databases">
        <title>New Insights into Marine Group III Euryarchaeota, from dark to light.</title>
        <authorList>
            <person name="Haro-Moreno J.M."/>
            <person name="Rodriguez-Valera F."/>
            <person name="Lopez-Garcia P."/>
            <person name="Moreira D."/>
            <person name="Martin-Cuadrado A.B."/>
        </authorList>
    </citation>
    <scope>NUCLEOTIDE SEQUENCE [LARGE SCALE GENOMIC DNA]</scope>
    <source>
        <strain evidence="2">CG-Epi3</strain>
    </source>
</reference>
<organism evidence="2 3">
    <name type="scientific">Marine Group III euryarchaeote CG-Epi3</name>
    <dbReference type="NCBI Taxonomy" id="1888997"/>
    <lineage>
        <taxon>Archaea</taxon>
        <taxon>Methanobacteriati</taxon>
        <taxon>Thermoplasmatota</taxon>
        <taxon>Thermoplasmata</taxon>
        <taxon>Candidatus Thermoprofundales</taxon>
    </lineage>
</organism>